<organism evidence="2 3">
    <name type="scientific">Ectopseudomonas mendocina</name>
    <name type="common">Pseudomonas mendocina</name>
    <dbReference type="NCBI Taxonomy" id="300"/>
    <lineage>
        <taxon>Bacteria</taxon>
        <taxon>Pseudomonadati</taxon>
        <taxon>Pseudomonadota</taxon>
        <taxon>Gammaproteobacteria</taxon>
        <taxon>Pseudomonadales</taxon>
        <taxon>Pseudomonadaceae</taxon>
        <taxon>Ectopseudomonas</taxon>
    </lineage>
</organism>
<dbReference type="OrthoDB" id="9810174at2"/>
<dbReference type="EMBL" id="CP027657">
    <property type="protein sequence ID" value="AVO53639.1"/>
    <property type="molecule type" value="Genomic_DNA"/>
</dbReference>
<evidence type="ECO:0000256" key="1">
    <source>
        <dbReference type="SAM" id="MobiDB-lite"/>
    </source>
</evidence>
<evidence type="ECO:0000313" key="3">
    <source>
        <dbReference type="Proteomes" id="UP000238327"/>
    </source>
</evidence>
<name>A0A2R3QPD3_ECTME</name>
<dbReference type="AlphaFoldDB" id="A0A2R3QPD3"/>
<reference evidence="2 3" key="1">
    <citation type="submission" date="2018-03" db="EMBL/GenBank/DDBJ databases">
        <title>Complete genome sequence and methylome analysis of Pseudomonas mendocina NEB 698.</title>
        <authorList>
            <person name="Morgan R.D."/>
        </authorList>
    </citation>
    <scope>NUCLEOTIDE SEQUENCE [LARGE SCALE GENOMIC DNA]</scope>
    <source>
        <strain evidence="2 3">NEB698</strain>
    </source>
</reference>
<feature type="region of interest" description="Disordered" evidence="1">
    <location>
        <begin position="1"/>
        <end position="26"/>
    </location>
</feature>
<proteinExistence type="predicted"/>
<protein>
    <recommendedName>
        <fullName evidence="4">Phage tail protein</fullName>
    </recommendedName>
</protein>
<dbReference type="Proteomes" id="UP000238327">
    <property type="component" value="Chromosome"/>
</dbReference>
<evidence type="ECO:0000313" key="2">
    <source>
        <dbReference type="EMBL" id="AVO53639.1"/>
    </source>
</evidence>
<gene>
    <name evidence="2" type="ORF">C7A17_12955</name>
</gene>
<accession>A0A2R3QPD3</accession>
<evidence type="ECO:0008006" key="4">
    <source>
        <dbReference type="Google" id="ProtNLM"/>
    </source>
</evidence>
<sequence length="504" mass="52535">MEKIGAYTERATESGEWRSGNPATGQQATPMLASYFNMVQRELVQVVESAGIELDKDDDSQLLQAIRRLRGGAATNFGQWLWSSSTAGNPGAGRIALNNATPGSATTLFIEEISAEDVDFAQSLGLLRAGDTITLQERDTAELSHRLRVTGLAVDHGTYRSIPVDYVSGSGGLPEADAIVSVLLTQAGASDASIPLFMAQWWPNRASIPAGYAPADGQLLSRATFPDAWAGIQAGNVPSVADATWLSTATERGKYTAGDGSTSFRLPDYNGKAAGSLGAVFMRGDGALSAAVAGAIQASQMMDHRHATAEFTAGRLGNSTAATGPSQSGLGVTSNDTNVRELMLTSSAVYAGAHGAPSVGAETRPLNVTGCWIIKIFGSVTNPGSADAAQLASDYAALVGRVAALETRPRGLGDGQTWQDVTASRAIGTIYTNTTGRSIEVLIGASSDGNSRLTAQVGSLPEFGNQSYAAPGTDMVSVSFVVPNGWTYRLNSLTGTLLWLEMRT</sequence>
<dbReference type="RefSeq" id="WP_106738423.1">
    <property type="nucleotide sequence ID" value="NZ_CP027657.1"/>
</dbReference>
<dbReference type="SUPFAM" id="SSF88874">
    <property type="entry name" value="Receptor-binding domain of short tail fibre protein gp12"/>
    <property type="match status" value="1"/>
</dbReference>